<evidence type="ECO:0000259" key="3">
    <source>
        <dbReference type="PROSITE" id="PS50222"/>
    </source>
</evidence>
<dbReference type="GeneID" id="114485932"/>
<sequence>MDRAGDGDGWVSLAELRAWIAHTQQRHVRDSVSAAWTTYDTDRDGRVGWEELRNATYGHYEPAKWIFCSFPELTVLFKPLQSAQTVPFVENVLPLLCVQQAESVYCTRA</sequence>
<dbReference type="Gene3D" id="1.10.238.10">
    <property type="entry name" value="EF-hand"/>
    <property type="match status" value="1"/>
</dbReference>
<dbReference type="PROSITE" id="PS00018">
    <property type="entry name" value="EF_HAND_1"/>
    <property type="match status" value="1"/>
</dbReference>
<evidence type="ECO:0000256" key="2">
    <source>
        <dbReference type="ARBA" id="ARBA00022837"/>
    </source>
</evidence>
<dbReference type="AlphaFoldDB" id="A0A455B4M6"/>
<evidence type="ECO:0000313" key="5">
    <source>
        <dbReference type="RefSeq" id="XP_028343524.2"/>
    </source>
</evidence>
<dbReference type="RefSeq" id="XP_028343524.2">
    <property type="nucleotide sequence ID" value="XM_028487723.2"/>
</dbReference>
<dbReference type="SUPFAM" id="SSF47473">
    <property type="entry name" value="EF-hand"/>
    <property type="match status" value="1"/>
</dbReference>
<accession>A0A455B4M6</accession>
<keyword evidence="4" id="KW-1185">Reference proteome</keyword>
<evidence type="ECO:0000256" key="1">
    <source>
        <dbReference type="ARBA" id="ARBA00022723"/>
    </source>
</evidence>
<dbReference type="InterPro" id="IPR002048">
    <property type="entry name" value="EF_hand_dom"/>
</dbReference>
<dbReference type="InParanoid" id="A0A455B4M6"/>
<organism evidence="4 5">
    <name type="scientific">Physeter macrocephalus</name>
    <name type="common">Sperm whale</name>
    <name type="synonym">Physeter catodon</name>
    <dbReference type="NCBI Taxonomy" id="9755"/>
    <lineage>
        <taxon>Eukaryota</taxon>
        <taxon>Metazoa</taxon>
        <taxon>Chordata</taxon>
        <taxon>Craniata</taxon>
        <taxon>Vertebrata</taxon>
        <taxon>Euteleostomi</taxon>
        <taxon>Mammalia</taxon>
        <taxon>Eutheria</taxon>
        <taxon>Laurasiatheria</taxon>
        <taxon>Artiodactyla</taxon>
        <taxon>Whippomorpha</taxon>
        <taxon>Cetacea</taxon>
        <taxon>Odontoceti</taxon>
        <taxon>Physeteridae</taxon>
        <taxon>Physeter</taxon>
    </lineage>
</organism>
<dbReference type="Proteomes" id="UP000248484">
    <property type="component" value="Unplaced"/>
</dbReference>
<proteinExistence type="predicted"/>
<dbReference type="InterPro" id="IPR018247">
    <property type="entry name" value="EF_Hand_1_Ca_BS"/>
</dbReference>
<dbReference type="KEGG" id="pcad:114485932"/>
<keyword evidence="2" id="KW-0106">Calcium</keyword>
<keyword evidence="1" id="KW-0479">Metal-binding</keyword>
<protein>
    <submittedName>
        <fullName evidence="5">Reticulocalbin-3-like</fullName>
    </submittedName>
</protein>
<feature type="domain" description="EF-hand" evidence="3">
    <location>
        <begin position="27"/>
        <end position="62"/>
    </location>
</feature>
<gene>
    <name evidence="5" type="primary">LOC114485932</name>
</gene>
<dbReference type="InterPro" id="IPR011992">
    <property type="entry name" value="EF-hand-dom_pair"/>
</dbReference>
<evidence type="ECO:0000313" key="4">
    <source>
        <dbReference type="Proteomes" id="UP000248484"/>
    </source>
</evidence>
<dbReference type="OrthoDB" id="293868at2759"/>
<dbReference type="GO" id="GO:0005509">
    <property type="term" value="F:calcium ion binding"/>
    <property type="evidence" value="ECO:0007669"/>
    <property type="project" value="InterPro"/>
</dbReference>
<name>A0A455B4M6_PHYMC</name>
<dbReference type="PROSITE" id="PS50222">
    <property type="entry name" value="EF_HAND_2"/>
    <property type="match status" value="1"/>
</dbReference>
<reference evidence="5" key="1">
    <citation type="submission" date="2025-08" db="UniProtKB">
        <authorList>
            <consortium name="RefSeq"/>
        </authorList>
    </citation>
    <scope>IDENTIFICATION</scope>
    <source>
        <tissue evidence="5">Muscle</tissue>
    </source>
</reference>